<keyword evidence="5 8" id="KW-0812">Transmembrane</keyword>
<evidence type="ECO:0000256" key="3">
    <source>
        <dbReference type="ARBA" id="ARBA00005985"/>
    </source>
</evidence>
<dbReference type="NCBIfam" id="TIGR01475">
    <property type="entry name" value="ubiA_other"/>
    <property type="match status" value="1"/>
</dbReference>
<gene>
    <name evidence="9" type="ORF">HNQ80_003242</name>
</gene>
<feature type="transmembrane region" description="Helical" evidence="8">
    <location>
        <begin position="112"/>
        <end position="128"/>
    </location>
</feature>
<feature type="transmembrane region" description="Helical" evidence="8">
    <location>
        <begin position="135"/>
        <end position="154"/>
    </location>
</feature>
<evidence type="ECO:0000256" key="6">
    <source>
        <dbReference type="ARBA" id="ARBA00022989"/>
    </source>
</evidence>
<dbReference type="GO" id="GO:0006744">
    <property type="term" value="P:ubiquinone biosynthetic process"/>
    <property type="evidence" value="ECO:0007669"/>
    <property type="project" value="TreeGrafter"/>
</dbReference>
<feature type="transmembrane region" description="Helical" evidence="8">
    <location>
        <begin position="160"/>
        <end position="181"/>
    </location>
</feature>
<dbReference type="CDD" id="cd13959">
    <property type="entry name" value="PT_UbiA_COQ2"/>
    <property type="match status" value="1"/>
</dbReference>
<dbReference type="InterPro" id="IPR044878">
    <property type="entry name" value="UbiA_sf"/>
</dbReference>
<evidence type="ECO:0000256" key="5">
    <source>
        <dbReference type="ARBA" id="ARBA00022692"/>
    </source>
</evidence>
<dbReference type="RefSeq" id="WP_184311646.1">
    <property type="nucleotide sequence ID" value="NZ_JACHEN010000020.1"/>
</dbReference>
<evidence type="ECO:0000256" key="4">
    <source>
        <dbReference type="ARBA" id="ARBA00022679"/>
    </source>
</evidence>
<dbReference type="Gene3D" id="1.10.357.140">
    <property type="entry name" value="UbiA prenyltransferase"/>
    <property type="match status" value="1"/>
</dbReference>
<feature type="transmembrane region" description="Helical" evidence="8">
    <location>
        <begin position="231"/>
        <end position="250"/>
    </location>
</feature>
<feature type="transmembrane region" description="Helical" evidence="8">
    <location>
        <begin position="84"/>
        <end position="106"/>
    </location>
</feature>
<feature type="transmembrane region" description="Helical" evidence="8">
    <location>
        <begin position="41"/>
        <end position="63"/>
    </location>
</feature>
<keyword evidence="6 8" id="KW-1133">Transmembrane helix</keyword>
<dbReference type="InterPro" id="IPR039653">
    <property type="entry name" value="Prenyltransferase"/>
</dbReference>
<dbReference type="AlphaFoldDB" id="A0A841KU60"/>
<accession>A0A841KU60</accession>
<keyword evidence="10" id="KW-1185">Reference proteome</keyword>
<evidence type="ECO:0000256" key="2">
    <source>
        <dbReference type="ARBA" id="ARBA00004141"/>
    </source>
</evidence>
<feature type="transmembrane region" description="Helical" evidence="8">
    <location>
        <begin position="262"/>
        <end position="283"/>
    </location>
</feature>
<comment type="cofactor">
    <cofactor evidence="1">
        <name>Mg(2+)</name>
        <dbReference type="ChEBI" id="CHEBI:18420"/>
    </cofactor>
</comment>
<dbReference type="PANTHER" id="PTHR11048:SF28">
    <property type="entry name" value="4-HYDROXYBENZOATE POLYPRENYLTRANSFERASE, MITOCHONDRIAL"/>
    <property type="match status" value="1"/>
</dbReference>
<proteinExistence type="inferred from homology"/>
<dbReference type="Pfam" id="PF01040">
    <property type="entry name" value="UbiA"/>
    <property type="match status" value="1"/>
</dbReference>
<evidence type="ECO:0000256" key="7">
    <source>
        <dbReference type="ARBA" id="ARBA00023136"/>
    </source>
</evidence>
<comment type="caution">
    <text evidence="9">The sequence shown here is derived from an EMBL/GenBank/DDBJ whole genome shotgun (WGS) entry which is preliminary data.</text>
</comment>
<evidence type="ECO:0000313" key="10">
    <source>
        <dbReference type="Proteomes" id="UP000579281"/>
    </source>
</evidence>
<evidence type="ECO:0000313" key="9">
    <source>
        <dbReference type="EMBL" id="MBB6217136.1"/>
    </source>
</evidence>
<dbReference type="FunFam" id="1.10.357.140:FF:000008">
    <property type="entry name" value="4-hydroxybenzoate octaprenyltransferase"/>
    <property type="match status" value="1"/>
</dbReference>
<dbReference type="PANTHER" id="PTHR11048">
    <property type="entry name" value="PRENYLTRANSFERASES"/>
    <property type="match status" value="1"/>
</dbReference>
<keyword evidence="7 8" id="KW-0472">Membrane</keyword>
<dbReference type="GO" id="GO:0005886">
    <property type="term" value="C:plasma membrane"/>
    <property type="evidence" value="ECO:0007669"/>
    <property type="project" value="TreeGrafter"/>
</dbReference>
<feature type="transmembrane region" description="Helical" evidence="8">
    <location>
        <begin position="12"/>
        <end position="35"/>
    </location>
</feature>
<organism evidence="9 10">
    <name type="scientific">Anaerosolibacter carboniphilus</name>
    <dbReference type="NCBI Taxonomy" id="1417629"/>
    <lineage>
        <taxon>Bacteria</taxon>
        <taxon>Bacillati</taxon>
        <taxon>Bacillota</taxon>
        <taxon>Clostridia</taxon>
        <taxon>Peptostreptococcales</taxon>
        <taxon>Thermotaleaceae</taxon>
        <taxon>Anaerosolibacter</taxon>
    </lineage>
</organism>
<dbReference type="GO" id="GO:0008412">
    <property type="term" value="F:4-hydroxybenzoate polyprenyltransferase activity"/>
    <property type="evidence" value="ECO:0007669"/>
    <property type="project" value="UniProtKB-EC"/>
</dbReference>
<name>A0A841KU60_9FIRM</name>
<dbReference type="EMBL" id="JACHEN010000020">
    <property type="protein sequence ID" value="MBB6217136.1"/>
    <property type="molecule type" value="Genomic_DNA"/>
</dbReference>
<keyword evidence="4 9" id="KW-0808">Transferase</keyword>
<evidence type="ECO:0000256" key="1">
    <source>
        <dbReference type="ARBA" id="ARBA00001946"/>
    </source>
</evidence>
<protein>
    <submittedName>
        <fullName evidence="9">4-hydroxybenzoate polyprenyltransferase</fullName>
        <ecNumber evidence="9">2.5.1.39</ecNumber>
    </submittedName>
</protein>
<feature type="transmembrane region" description="Helical" evidence="8">
    <location>
        <begin position="202"/>
        <end position="225"/>
    </location>
</feature>
<sequence length="284" mass="30988">MGLSKVKTYGELVMFSHTLFSLPFAIIAMLWAAQGLPSGKIIFWMLVALVGARNGANALNRLVDKGIDARNPRTADRHLPKGSVKVYEVIALTVFCFALMAIAAFMLNPLCVKLLPLALVAFGIYSYTKRFTWACHVVLGIACGGAPVGAWMAVTGEIGWPSIVLGAVVTLWVAGFDIIYATQDVDFDRSHGLFSMPAQFGIKNSLCISAFFHGTVVALLIYLYYLMNMGSLYLIGVSIAAILLFMEHMMVSPKNLKTMKIASYNINQIVSVVLCIFVALDIFI</sequence>
<comment type="subcellular location">
    <subcellularLocation>
        <location evidence="2">Membrane</location>
        <topology evidence="2">Multi-pass membrane protein</topology>
    </subcellularLocation>
</comment>
<dbReference type="EC" id="2.5.1.39" evidence="9"/>
<reference evidence="9 10" key="1">
    <citation type="submission" date="2020-08" db="EMBL/GenBank/DDBJ databases">
        <title>Genomic Encyclopedia of Type Strains, Phase IV (KMG-IV): sequencing the most valuable type-strain genomes for metagenomic binning, comparative biology and taxonomic classification.</title>
        <authorList>
            <person name="Goeker M."/>
        </authorList>
    </citation>
    <scope>NUCLEOTIDE SEQUENCE [LARGE SCALE GENOMIC DNA]</scope>
    <source>
        <strain evidence="9 10">DSM 103526</strain>
    </source>
</reference>
<dbReference type="Proteomes" id="UP000579281">
    <property type="component" value="Unassembled WGS sequence"/>
</dbReference>
<comment type="similarity">
    <text evidence="3">Belongs to the UbiA prenyltransferase family.</text>
</comment>
<dbReference type="InterPro" id="IPR006371">
    <property type="entry name" value="Polyprenyltransferase_UbiA-li"/>
</dbReference>
<dbReference type="InterPro" id="IPR000537">
    <property type="entry name" value="UbiA_prenyltransferase"/>
</dbReference>
<evidence type="ECO:0000256" key="8">
    <source>
        <dbReference type="SAM" id="Phobius"/>
    </source>
</evidence>